<organism evidence="4 5">
    <name type="scientific">Lithospermum erythrorhizon</name>
    <name type="common">Purple gromwell</name>
    <name type="synonym">Lithospermum officinale var. erythrorhizon</name>
    <dbReference type="NCBI Taxonomy" id="34254"/>
    <lineage>
        <taxon>Eukaryota</taxon>
        <taxon>Viridiplantae</taxon>
        <taxon>Streptophyta</taxon>
        <taxon>Embryophyta</taxon>
        <taxon>Tracheophyta</taxon>
        <taxon>Spermatophyta</taxon>
        <taxon>Magnoliopsida</taxon>
        <taxon>eudicotyledons</taxon>
        <taxon>Gunneridae</taxon>
        <taxon>Pentapetalae</taxon>
        <taxon>asterids</taxon>
        <taxon>lamiids</taxon>
        <taxon>Boraginales</taxon>
        <taxon>Boraginaceae</taxon>
        <taxon>Boraginoideae</taxon>
        <taxon>Lithospermeae</taxon>
        <taxon>Lithospermum</taxon>
    </lineage>
</organism>
<comment type="caution">
    <text evidence="3">Lacks conserved residue(s) required for the propagation of feature annotation.</text>
</comment>
<reference evidence="4 5" key="1">
    <citation type="submission" date="2024-01" db="EMBL/GenBank/DDBJ databases">
        <title>The complete chloroplast genome sequence of Lithospermum erythrorhizon: insights into the phylogenetic relationship among Boraginaceae species and the maternal lineages of purple gromwells.</title>
        <authorList>
            <person name="Okada T."/>
            <person name="Watanabe K."/>
        </authorList>
    </citation>
    <scope>NUCLEOTIDE SEQUENCE [LARGE SCALE GENOMIC DNA]</scope>
</reference>
<keyword evidence="5" id="KW-1185">Reference proteome</keyword>
<dbReference type="InterPro" id="IPR005202">
    <property type="entry name" value="TF_GRAS"/>
</dbReference>
<dbReference type="Pfam" id="PF03514">
    <property type="entry name" value="GRAS"/>
    <property type="match status" value="1"/>
</dbReference>
<protein>
    <submittedName>
        <fullName evidence="4">Uncharacterized protein</fullName>
    </submittedName>
</protein>
<gene>
    <name evidence="4" type="ORF">LIER_19790</name>
</gene>
<dbReference type="Proteomes" id="UP001454036">
    <property type="component" value="Unassembled WGS sequence"/>
</dbReference>
<comment type="similarity">
    <text evidence="3">Belongs to the GRAS family.</text>
</comment>
<dbReference type="PANTHER" id="PTHR31636">
    <property type="entry name" value="OSJNBA0084A10.13 PROTEIN-RELATED"/>
    <property type="match status" value="1"/>
</dbReference>
<evidence type="ECO:0000256" key="2">
    <source>
        <dbReference type="ARBA" id="ARBA00023163"/>
    </source>
</evidence>
<evidence type="ECO:0000313" key="4">
    <source>
        <dbReference type="EMBL" id="GAA0164070.1"/>
    </source>
</evidence>
<comment type="caution">
    <text evidence="4">The sequence shown here is derived from an EMBL/GenBank/DDBJ whole genome shotgun (WGS) entry which is preliminary data.</text>
</comment>
<evidence type="ECO:0000313" key="5">
    <source>
        <dbReference type="Proteomes" id="UP001454036"/>
    </source>
</evidence>
<evidence type="ECO:0000256" key="3">
    <source>
        <dbReference type="PROSITE-ProRule" id="PRU01191"/>
    </source>
</evidence>
<evidence type="ECO:0000256" key="1">
    <source>
        <dbReference type="ARBA" id="ARBA00023015"/>
    </source>
</evidence>
<name>A0AAV3QKK9_LITER</name>
<proteinExistence type="inferred from homology"/>
<keyword evidence="2" id="KW-0804">Transcription</keyword>
<dbReference type="PROSITE" id="PS50985">
    <property type="entry name" value="GRAS"/>
    <property type="match status" value="1"/>
</dbReference>
<dbReference type="AlphaFoldDB" id="A0AAV3QKK9"/>
<keyword evidence="1" id="KW-0805">Transcription regulation</keyword>
<accession>A0AAV3QKK9</accession>
<sequence length="430" mass="47882">MNVPSLSLRSLELLKIYWDKKKVSVETKNEQSLGNNSNLREVLTACIMKIAIVNEDMQDVELAILLQASAEKVSLKEFDRAQRLLNMCGCGASQTGNPVQRVVFFFGEALKDKIDRAIGLLAPFHASENQIDMEKPVGTSRSLLESTVESEITELRRDLFEVQSGEVVVVYSCFWLCSLLASPNHLEVFLSVIKNLNPRVIVAIEPEFICEVLCFLSIFIVVSNVEQSPTNVSEPSWNPLDDPLIADQSVSSTTYTIASNASDTYSFSRETIWPPRTLASFIPPFNDFPGLSSEDIQNVELAVLLQASAEKVAVREFERAQMSLKMCCCGGSQTGNPIQRLVFYFGEALKDKIDKEMGLLSPFHASENQLDAEQVLRFHLEDMATIQHNLQFNPISHFTGMQSILDNVATAKKIHLIDLGIQCGTHSTIL</sequence>
<dbReference type="EMBL" id="BAABME010004945">
    <property type="protein sequence ID" value="GAA0164070.1"/>
    <property type="molecule type" value="Genomic_DNA"/>
</dbReference>